<sequence length="140" mass="14680">MTQTSTDSDACTVRRVHPDAVEAAADHLSERADVLDGARALFAALGDPTRLRLLAALQTGPLCTCDLAATLGVTESAVSHQLRGLRALRLVASERDGKMVYHRLDDDHVAALLSVAAEHVAEGAVENETSAADTPLALDA</sequence>
<dbReference type="OrthoDB" id="9802016at2"/>
<protein>
    <recommendedName>
        <fullName evidence="4">HTH arsR-type domain-containing protein</fullName>
    </recommendedName>
</protein>
<dbReference type="PANTHER" id="PTHR43132">
    <property type="entry name" value="ARSENICAL RESISTANCE OPERON REPRESSOR ARSR-RELATED"/>
    <property type="match status" value="1"/>
</dbReference>
<evidence type="ECO:0000313" key="6">
    <source>
        <dbReference type="Proteomes" id="UP000216446"/>
    </source>
</evidence>
<dbReference type="InParanoid" id="A0A259TUJ0"/>
<gene>
    <name evidence="5" type="ORF">BSZ36_18510</name>
</gene>
<evidence type="ECO:0000256" key="1">
    <source>
        <dbReference type="ARBA" id="ARBA00023015"/>
    </source>
</evidence>
<dbReference type="AlphaFoldDB" id="A0A259TUJ0"/>
<dbReference type="InterPro" id="IPR018334">
    <property type="entry name" value="ArsR_HTH"/>
</dbReference>
<dbReference type="PROSITE" id="PS00846">
    <property type="entry name" value="HTH_ARSR_1"/>
    <property type="match status" value="1"/>
</dbReference>
<keyword evidence="6" id="KW-1185">Reference proteome</keyword>
<keyword evidence="3" id="KW-0804">Transcription</keyword>
<dbReference type="GO" id="GO:0003700">
    <property type="term" value="F:DNA-binding transcription factor activity"/>
    <property type="evidence" value="ECO:0007669"/>
    <property type="project" value="InterPro"/>
</dbReference>
<feature type="domain" description="HTH arsR-type" evidence="4">
    <location>
        <begin position="30"/>
        <end position="124"/>
    </location>
</feature>
<evidence type="ECO:0000256" key="2">
    <source>
        <dbReference type="ARBA" id="ARBA00023125"/>
    </source>
</evidence>
<keyword evidence="2" id="KW-0238">DNA-binding</keyword>
<dbReference type="SUPFAM" id="SSF46785">
    <property type="entry name" value="Winged helix' DNA-binding domain"/>
    <property type="match status" value="1"/>
</dbReference>
<dbReference type="InterPro" id="IPR051011">
    <property type="entry name" value="Metal_resp_trans_reg"/>
</dbReference>
<evidence type="ECO:0000313" key="5">
    <source>
        <dbReference type="EMBL" id="OZC01244.1"/>
    </source>
</evidence>
<dbReference type="SMART" id="SM00418">
    <property type="entry name" value="HTH_ARSR"/>
    <property type="match status" value="1"/>
</dbReference>
<dbReference type="NCBIfam" id="NF033788">
    <property type="entry name" value="HTH_metalloreg"/>
    <property type="match status" value="1"/>
</dbReference>
<dbReference type="InterPro" id="IPR036390">
    <property type="entry name" value="WH_DNA-bd_sf"/>
</dbReference>
<dbReference type="PRINTS" id="PR00778">
    <property type="entry name" value="HTHARSR"/>
</dbReference>
<evidence type="ECO:0000259" key="4">
    <source>
        <dbReference type="PROSITE" id="PS50987"/>
    </source>
</evidence>
<accession>A0A259TUJ0</accession>
<name>A0A259TUJ0_9BACT</name>
<evidence type="ECO:0000256" key="3">
    <source>
        <dbReference type="ARBA" id="ARBA00023163"/>
    </source>
</evidence>
<dbReference type="InterPro" id="IPR011991">
    <property type="entry name" value="ArsR-like_HTH"/>
</dbReference>
<dbReference type="InterPro" id="IPR001845">
    <property type="entry name" value="HTH_ArsR_DNA-bd_dom"/>
</dbReference>
<organism evidence="5 6">
    <name type="scientific">Rubricoccus marinus</name>
    <dbReference type="NCBI Taxonomy" id="716817"/>
    <lineage>
        <taxon>Bacteria</taxon>
        <taxon>Pseudomonadati</taxon>
        <taxon>Rhodothermota</taxon>
        <taxon>Rhodothermia</taxon>
        <taxon>Rhodothermales</taxon>
        <taxon>Rubricoccaceae</taxon>
        <taxon>Rubricoccus</taxon>
    </lineage>
</organism>
<keyword evidence="1" id="KW-0805">Transcription regulation</keyword>
<dbReference type="RefSeq" id="WP_094552066.1">
    <property type="nucleotide sequence ID" value="NZ_MQWB01000014.1"/>
</dbReference>
<dbReference type="Pfam" id="PF01022">
    <property type="entry name" value="HTH_5"/>
    <property type="match status" value="1"/>
</dbReference>
<dbReference type="PANTHER" id="PTHR43132:SF6">
    <property type="entry name" value="HTH-TYPE TRANSCRIPTIONAL REPRESSOR CZRA"/>
    <property type="match status" value="1"/>
</dbReference>
<dbReference type="EMBL" id="MQWB01000014">
    <property type="protein sequence ID" value="OZC01244.1"/>
    <property type="molecule type" value="Genomic_DNA"/>
</dbReference>
<dbReference type="Proteomes" id="UP000216446">
    <property type="component" value="Unassembled WGS sequence"/>
</dbReference>
<proteinExistence type="predicted"/>
<dbReference type="PROSITE" id="PS50987">
    <property type="entry name" value="HTH_ARSR_2"/>
    <property type="match status" value="1"/>
</dbReference>
<dbReference type="CDD" id="cd00090">
    <property type="entry name" value="HTH_ARSR"/>
    <property type="match status" value="1"/>
</dbReference>
<dbReference type="GO" id="GO:0003677">
    <property type="term" value="F:DNA binding"/>
    <property type="evidence" value="ECO:0007669"/>
    <property type="project" value="UniProtKB-KW"/>
</dbReference>
<reference evidence="5 6" key="1">
    <citation type="submission" date="2016-11" db="EMBL/GenBank/DDBJ databases">
        <title>Study of marine rhodopsin-containing bacteria.</title>
        <authorList>
            <person name="Yoshizawa S."/>
            <person name="Kumagai Y."/>
            <person name="Kogure K."/>
        </authorList>
    </citation>
    <scope>NUCLEOTIDE SEQUENCE [LARGE SCALE GENOMIC DNA]</scope>
    <source>
        <strain evidence="5 6">SG-29</strain>
    </source>
</reference>
<comment type="caution">
    <text evidence="5">The sequence shown here is derived from an EMBL/GenBank/DDBJ whole genome shotgun (WGS) entry which is preliminary data.</text>
</comment>
<dbReference type="InterPro" id="IPR036388">
    <property type="entry name" value="WH-like_DNA-bd_sf"/>
</dbReference>
<dbReference type="Gene3D" id="1.10.10.10">
    <property type="entry name" value="Winged helix-like DNA-binding domain superfamily/Winged helix DNA-binding domain"/>
    <property type="match status" value="1"/>
</dbReference>